<dbReference type="InterPro" id="IPR001034">
    <property type="entry name" value="DeoR_HTH"/>
</dbReference>
<dbReference type="InterPro" id="IPR036388">
    <property type="entry name" value="WH-like_DNA-bd_sf"/>
</dbReference>
<dbReference type="AlphaFoldDB" id="A0A0X1U9C8"/>
<dbReference type="EMBL" id="FQUA01000005">
    <property type="protein sequence ID" value="SHE70468.1"/>
    <property type="molecule type" value="Genomic_DNA"/>
</dbReference>
<dbReference type="KEGG" id="cpro:CPRO_19390"/>
<evidence type="ECO:0000256" key="1">
    <source>
        <dbReference type="ARBA" id="ARBA00023015"/>
    </source>
</evidence>
<dbReference type="GO" id="GO:0003677">
    <property type="term" value="F:DNA binding"/>
    <property type="evidence" value="ECO:0007669"/>
    <property type="project" value="UniProtKB-KW"/>
</dbReference>
<dbReference type="PROSITE" id="PS52050">
    <property type="entry name" value="WYL"/>
    <property type="match status" value="1"/>
</dbReference>
<name>A0A0X1U9C8_ANAPI</name>
<proteinExistence type="predicted"/>
<evidence type="ECO:0000259" key="3">
    <source>
        <dbReference type="PROSITE" id="PS51000"/>
    </source>
</evidence>
<dbReference type="Pfam" id="PF13280">
    <property type="entry name" value="WYL"/>
    <property type="match status" value="1"/>
</dbReference>
<keyword evidence="2" id="KW-0804">Transcription</keyword>
<evidence type="ECO:0000256" key="2">
    <source>
        <dbReference type="ARBA" id="ARBA00023163"/>
    </source>
</evidence>
<dbReference type="InterPro" id="IPR036390">
    <property type="entry name" value="WH_DNA-bd_sf"/>
</dbReference>
<reference evidence="4 6" key="1">
    <citation type="journal article" date="2016" name="Genome Announc.">
        <title>Complete Genome Sequence of the Amino Acid-Fermenting Clostridium propionicum X2 (DSM 1682).</title>
        <authorList>
            <person name="Poehlein A."/>
            <person name="Schlien K."/>
            <person name="Chowdhury N.P."/>
            <person name="Gottschalk G."/>
            <person name="Buckel W."/>
            <person name="Daniel R."/>
        </authorList>
    </citation>
    <scope>NUCLEOTIDE SEQUENCE [LARGE SCALE GENOMIC DNA]</scope>
    <source>
        <strain evidence="4 6">X2</strain>
    </source>
</reference>
<reference evidence="7" key="4">
    <citation type="submission" date="2016-11" db="EMBL/GenBank/DDBJ databases">
        <authorList>
            <person name="Jaros S."/>
            <person name="Januszkiewicz K."/>
            <person name="Wedrychowicz H."/>
        </authorList>
    </citation>
    <scope>NUCLEOTIDE SEQUENCE [LARGE SCALE GENOMIC DNA]</scope>
    <source>
        <strain evidence="7">DSM 1682</strain>
    </source>
</reference>
<gene>
    <name evidence="4" type="ORF">CPRO_19390</name>
    <name evidence="5" type="ORF">SAMN02745151_01540</name>
</gene>
<keyword evidence="1" id="KW-0805">Transcription regulation</keyword>
<dbReference type="EMBL" id="CP014223">
    <property type="protein sequence ID" value="AMJ41521.1"/>
    <property type="molecule type" value="Genomic_DNA"/>
</dbReference>
<evidence type="ECO:0000313" key="7">
    <source>
        <dbReference type="Proteomes" id="UP000184204"/>
    </source>
</evidence>
<evidence type="ECO:0000313" key="5">
    <source>
        <dbReference type="EMBL" id="SHE70468.1"/>
    </source>
</evidence>
<dbReference type="Pfam" id="PF25583">
    <property type="entry name" value="WCX"/>
    <property type="match status" value="1"/>
</dbReference>
<dbReference type="RefSeq" id="WP_066050901.1">
    <property type="nucleotide sequence ID" value="NZ_CP014223.1"/>
</dbReference>
<sequence length="297" mass="34228">MQINRLFEMIYLLLNKESMTAGELATHFEVSPRTIYRDVELLSSAGIPIYMTKGKGGGISLLPDFVLNKTVLTDGEKSDILAALHAVEAVNLEQTNTAVQKLSSLFGSTNADWVEVDFSGWANAEEEALLFSQLKTAILGKIKVVFHYHSSEGSTQRTVEPMKLCFKGQSWYLYAFCTVRQDYRFFKLRRMKELELMDDHFERTAPAKIFEDDKIFQDDFVTITLKLLKKMAYRVYDEFSQYKTLPDGDFIAQLTMPRGDWVYQYLATFGEHCEILEPEDIRLQVKKKLQKTLAQYL</sequence>
<dbReference type="InterPro" id="IPR013196">
    <property type="entry name" value="HTH_11"/>
</dbReference>
<keyword evidence="6" id="KW-1185">Reference proteome</keyword>
<dbReference type="InterPro" id="IPR026881">
    <property type="entry name" value="WYL_dom"/>
</dbReference>
<dbReference type="PIRSF" id="PIRSF016838">
    <property type="entry name" value="PafC"/>
    <property type="match status" value="1"/>
</dbReference>
<accession>A0A0X1U9C8</accession>
<evidence type="ECO:0000313" key="6">
    <source>
        <dbReference type="Proteomes" id="UP000068026"/>
    </source>
</evidence>
<organism evidence="5 7">
    <name type="scientific">Anaerotignum propionicum DSM 1682</name>
    <dbReference type="NCBI Taxonomy" id="991789"/>
    <lineage>
        <taxon>Bacteria</taxon>
        <taxon>Bacillati</taxon>
        <taxon>Bacillota</taxon>
        <taxon>Clostridia</taxon>
        <taxon>Lachnospirales</taxon>
        <taxon>Anaerotignaceae</taxon>
        <taxon>Anaerotignum</taxon>
    </lineage>
</organism>
<feature type="domain" description="HTH deoR-type" evidence="3">
    <location>
        <begin position="2"/>
        <end position="60"/>
    </location>
</feature>
<dbReference type="Pfam" id="PF08279">
    <property type="entry name" value="HTH_11"/>
    <property type="match status" value="1"/>
</dbReference>
<dbReference type="InterPro" id="IPR057727">
    <property type="entry name" value="WCX_dom"/>
</dbReference>
<dbReference type="Proteomes" id="UP000184204">
    <property type="component" value="Unassembled WGS sequence"/>
</dbReference>
<dbReference type="Proteomes" id="UP000068026">
    <property type="component" value="Chromosome"/>
</dbReference>
<dbReference type="Gene3D" id="1.10.10.10">
    <property type="entry name" value="Winged helix-like DNA-binding domain superfamily/Winged helix DNA-binding domain"/>
    <property type="match status" value="1"/>
</dbReference>
<dbReference type="PANTHER" id="PTHR34580:SF1">
    <property type="entry name" value="PROTEIN PAFC"/>
    <property type="match status" value="1"/>
</dbReference>
<dbReference type="InterPro" id="IPR051534">
    <property type="entry name" value="CBASS_pafABC_assoc_protein"/>
</dbReference>
<dbReference type="OrthoDB" id="9815009at2"/>
<evidence type="ECO:0000313" key="4">
    <source>
        <dbReference type="EMBL" id="AMJ41521.1"/>
    </source>
</evidence>
<reference evidence="5" key="3">
    <citation type="submission" date="2016-11" db="EMBL/GenBank/DDBJ databases">
        <authorList>
            <person name="Varghese N."/>
            <person name="Submissions S."/>
        </authorList>
    </citation>
    <scope>NUCLEOTIDE SEQUENCE</scope>
    <source>
        <strain evidence="5">DSM 1682</strain>
    </source>
</reference>
<dbReference type="SUPFAM" id="SSF46785">
    <property type="entry name" value="Winged helix' DNA-binding domain"/>
    <property type="match status" value="1"/>
</dbReference>
<dbReference type="InterPro" id="IPR028349">
    <property type="entry name" value="PafC-like"/>
</dbReference>
<dbReference type="PANTHER" id="PTHR34580">
    <property type="match status" value="1"/>
</dbReference>
<dbReference type="PROSITE" id="PS51000">
    <property type="entry name" value="HTH_DEOR_2"/>
    <property type="match status" value="1"/>
</dbReference>
<protein>
    <submittedName>
        <fullName evidence="4">HTH domain protein</fullName>
    </submittedName>
    <submittedName>
        <fullName evidence="5">Predicted DNA-binding transcriptional regulator YafY, contains an HTH and WYL domains</fullName>
    </submittedName>
</protein>
<reference evidence="6" key="2">
    <citation type="submission" date="2016-01" db="EMBL/GenBank/DDBJ databases">
        <authorList>
            <person name="Poehlein A."/>
            <person name="Schlien K."/>
            <person name="Gottschalk G."/>
            <person name="Buckel W."/>
            <person name="Daniel R."/>
        </authorList>
    </citation>
    <scope>NUCLEOTIDE SEQUENCE [LARGE SCALE GENOMIC DNA]</scope>
    <source>
        <strain evidence="6">X2</strain>
    </source>
</reference>
<dbReference type="GO" id="GO:0003700">
    <property type="term" value="F:DNA-binding transcription factor activity"/>
    <property type="evidence" value="ECO:0007669"/>
    <property type="project" value="InterPro"/>
</dbReference>
<keyword evidence="5" id="KW-0238">DNA-binding</keyword>